<dbReference type="InterPro" id="IPR028081">
    <property type="entry name" value="Leu-bd"/>
</dbReference>
<sequence>MFARALILGLMTGLLFSAAAQAEGPAEILIGQTNPYSGPLSAYGTQGRAQAAYYKMINDQGGVNGRKIKLISLDDAYSPPKTVEQHRRLIESDEVLGIVGTMGTPTNSAIVKYVNGKAVPHIFLATGASKWGDVANYPWTMGWYPTYRSEGMIYGTYIRETIKDAKIAILSQNDDYGRDFVSGFKAGLGDAADKLIVKELAYEVSEPTVDSEVITLKASGANVLFSAVTAKAAAQTIKKAAELDWHPTHFLVQNANSIATVLTPAGLDHSTGIISTAYLKDPSDPQFANDTGIKWYLDFMKQYYSDGDAKDPQNEIGVSIAATFVQVMRQCGDDLSRENLMKQANNIRDLELPLLLPGIKLNTSATDHYPIEQLQLVKFDGKGWQSFGPVLGSH</sequence>
<dbReference type="AlphaFoldDB" id="A0A1M7U8Q7"/>
<dbReference type="EMBL" id="LT670849">
    <property type="protein sequence ID" value="SHN79305.1"/>
    <property type="molecule type" value="Genomic_DNA"/>
</dbReference>
<dbReference type="InterPro" id="IPR028082">
    <property type="entry name" value="Peripla_BP_I"/>
</dbReference>
<dbReference type="RefSeq" id="WP_083587658.1">
    <property type="nucleotide sequence ID" value="NZ_LT670849.1"/>
</dbReference>
<feature type="domain" description="Leucine-binding protein" evidence="4">
    <location>
        <begin position="28"/>
        <end position="382"/>
    </location>
</feature>
<evidence type="ECO:0000313" key="5">
    <source>
        <dbReference type="EMBL" id="SHN79305.1"/>
    </source>
</evidence>
<feature type="chain" id="PRO_5013020431" evidence="3">
    <location>
        <begin position="23"/>
        <end position="394"/>
    </location>
</feature>
<keyword evidence="6" id="KW-1185">Reference proteome</keyword>
<evidence type="ECO:0000256" key="3">
    <source>
        <dbReference type="SAM" id="SignalP"/>
    </source>
</evidence>
<dbReference type="CDD" id="cd06343">
    <property type="entry name" value="PBP1_ABC_ligand_binding-like"/>
    <property type="match status" value="1"/>
</dbReference>
<dbReference type="Proteomes" id="UP000184096">
    <property type="component" value="Chromosome I"/>
</dbReference>
<feature type="signal peptide" evidence="3">
    <location>
        <begin position="1"/>
        <end position="22"/>
    </location>
</feature>
<evidence type="ECO:0000256" key="1">
    <source>
        <dbReference type="ARBA" id="ARBA00010062"/>
    </source>
</evidence>
<organism evidence="5 6">
    <name type="scientific">Bradyrhizobium erythrophlei</name>
    <dbReference type="NCBI Taxonomy" id="1437360"/>
    <lineage>
        <taxon>Bacteria</taxon>
        <taxon>Pseudomonadati</taxon>
        <taxon>Pseudomonadota</taxon>
        <taxon>Alphaproteobacteria</taxon>
        <taxon>Hyphomicrobiales</taxon>
        <taxon>Nitrobacteraceae</taxon>
        <taxon>Bradyrhizobium</taxon>
    </lineage>
</organism>
<dbReference type="Pfam" id="PF13458">
    <property type="entry name" value="Peripla_BP_6"/>
    <property type="match status" value="1"/>
</dbReference>
<reference evidence="6" key="1">
    <citation type="submission" date="2016-11" db="EMBL/GenBank/DDBJ databases">
        <authorList>
            <person name="Varghese N."/>
            <person name="Submissions S."/>
        </authorList>
    </citation>
    <scope>NUCLEOTIDE SEQUENCE [LARGE SCALE GENOMIC DNA]</scope>
    <source>
        <strain evidence="6">GAS401</strain>
    </source>
</reference>
<dbReference type="PANTHER" id="PTHR47235">
    <property type="entry name" value="BLR6548 PROTEIN"/>
    <property type="match status" value="1"/>
</dbReference>
<dbReference type="SUPFAM" id="SSF53822">
    <property type="entry name" value="Periplasmic binding protein-like I"/>
    <property type="match status" value="1"/>
</dbReference>
<accession>A0A1M7U8Q7</accession>
<keyword evidence="2 3" id="KW-0732">Signal</keyword>
<gene>
    <name evidence="5" type="ORF">SAMN05444170_3983</name>
</gene>
<comment type="similarity">
    <text evidence="1">Belongs to the leucine-binding protein family.</text>
</comment>
<proteinExistence type="inferred from homology"/>
<protein>
    <submittedName>
        <fullName evidence="5">ABC-type branched-chain amino acid transport system, substrate-binding protein</fullName>
    </submittedName>
</protein>
<dbReference type="PANTHER" id="PTHR47235:SF1">
    <property type="entry name" value="BLR6548 PROTEIN"/>
    <property type="match status" value="1"/>
</dbReference>
<evidence type="ECO:0000259" key="4">
    <source>
        <dbReference type="Pfam" id="PF13458"/>
    </source>
</evidence>
<dbReference type="Gene3D" id="3.40.50.2300">
    <property type="match status" value="2"/>
</dbReference>
<evidence type="ECO:0000256" key="2">
    <source>
        <dbReference type="ARBA" id="ARBA00022729"/>
    </source>
</evidence>
<evidence type="ECO:0000313" key="6">
    <source>
        <dbReference type="Proteomes" id="UP000184096"/>
    </source>
</evidence>
<name>A0A1M7U8Q7_9BRAD</name>